<dbReference type="Proteomes" id="UP001215598">
    <property type="component" value="Unassembled WGS sequence"/>
</dbReference>
<dbReference type="AlphaFoldDB" id="A0AAD7HXF6"/>
<accession>A0AAD7HXF6</accession>
<comment type="caution">
    <text evidence="1">The sequence shown here is derived from an EMBL/GenBank/DDBJ whole genome shotgun (WGS) entry which is preliminary data.</text>
</comment>
<dbReference type="EMBL" id="JARKIB010000160">
    <property type="protein sequence ID" value="KAJ7730294.1"/>
    <property type="molecule type" value="Genomic_DNA"/>
</dbReference>
<name>A0AAD7HXF6_9AGAR</name>
<organism evidence="1 2">
    <name type="scientific">Mycena metata</name>
    <dbReference type="NCBI Taxonomy" id="1033252"/>
    <lineage>
        <taxon>Eukaryota</taxon>
        <taxon>Fungi</taxon>
        <taxon>Dikarya</taxon>
        <taxon>Basidiomycota</taxon>
        <taxon>Agaricomycotina</taxon>
        <taxon>Agaricomycetes</taxon>
        <taxon>Agaricomycetidae</taxon>
        <taxon>Agaricales</taxon>
        <taxon>Marasmiineae</taxon>
        <taxon>Mycenaceae</taxon>
        <taxon>Mycena</taxon>
    </lineage>
</organism>
<gene>
    <name evidence="1" type="ORF">B0H16DRAFT_1469641</name>
</gene>
<reference evidence="1" key="1">
    <citation type="submission" date="2023-03" db="EMBL/GenBank/DDBJ databases">
        <title>Massive genome expansion in bonnet fungi (Mycena s.s.) driven by repeated elements and novel gene families across ecological guilds.</title>
        <authorList>
            <consortium name="Lawrence Berkeley National Laboratory"/>
            <person name="Harder C.B."/>
            <person name="Miyauchi S."/>
            <person name="Viragh M."/>
            <person name="Kuo A."/>
            <person name="Thoen E."/>
            <person name="Andreopoulos B."/>
            <person name="Lu D."/>
            <person name="Skrede I."/>
            <person name="Drula E."/>
            <person name="Henrissat B."/>
            <person name="Morin E."/>
            <person name="Kohler A."/>
            <person name="Barry K."/>
            <person name="LaButti K."/>
            <person name="Morin E."/>
            <person name="Salamov A."/>
            <person name="Lipzen A."/>
            <person name="Mereny Z."/>
            <person name="Hegedus B."/>
            <person name="Baldrian P."/>
            <person name="Stursova M."/>
            <person name="Weitz H."/>
            <person name="Taylor A."/>
            <person name="Grigoriev I.V."/>
            <person name="Nagy L.G."/>
            <person name="Martin F."/>
            <person name="Kauserud H."/>
        </authorList>
    </citation>
    <scope>NUCLEOTIDE SEQUENCE</scope>
    <source>
        <strain evidence="1">CBHHK182m</strain>
    </source>
</reference>
<evidence type="ECO:0000313" key="1">
    <source>
        <dbReference type="EMBL" id="KAJ7730294.1"/>
    </source>
</evidence>
<proteinExistence type="predicted"/>
<sequence length="233" mass="25559">MSGSGKGYYSLRRKDALCAEILWRRPSHNSSTFPCDDKFHLSAVDDNLLVLRLTSGFLNTYDLFHPFARRSHRLVCHIPHPPSSIGAERNLPTWRRRPTCAVLRSVEDHLAAVIHIESEGTLQNSPAFRTAGYVANGELRSLASIVAGAHSALSFPLGIYLLAVFLGGAISGSVDLSFLRWTSYVETTSEVLNTRFVGLPRFEASDSQKSATHAYSGVRISESRFLGNVGGPL</sequence>
<evidence type="ECO:0000313" key="2">
    <source>
        <dbReference type="Proteomes" id="UP001215598"/>
    </source>
</evidence>
<protein>
    <submittedName>
        <fullName evidence="1">Uncharacterized protein</fullName>
    </submittedName>
</protein>
<keyword evidence="2" id="KW-1185">Reference proteome</keyword>